<dbReference type="InterPro" id="IPR036236">
    <property type="entry name" value="Znf_C2H2_sf"/>
</dbReference>
<dbReference type="WBParaSite" id="SSTP_0000901600.1">
    <property type="protein sequence ID" value="SSTP_0000901600.1"/>
    <property type="gene ID" value="SSTP_0000901600"/>
</dbReference>
<evidence type="ECO:0000313" key="1">
    <source>
        <dbReference type="Proteomes" id="UP000035681"/>
    </source>
</evidence>
<evidence type="ECO:0000313" key="3">
    <source>
        <dbReference type="WBParaSite" id="TCONS_00002656.p1"/>
    </source>
</evidence>
<evidence type="ECO:0000313" key="2">
    <source>
        <dbReference type="WBParaSite" id="SSTP_0000901600.1"/>
    </source>
</evidence>
<sequence length="121" mass="14454">MEKNGSFYCFFCDKKITTGENQYLHFENHVDWKTFKCHKCNQQFSEEIEKERHLTLSCQENYEKSTNINVQKFITFLSAISPQLENVNETDIRNYTMLSVKKKEEDKFTTSNIKDKQSRGF</sequence>
<dbReference type="AlphaFoldDB" id="A0A0K0EHR2"/>
<keyword evidence="1" id="KW-1185">Reference proteome</keyword>
<dbReference type="SUPFAM" id="SSF57667">
    <property type="entry name" value="beta-beta-alpha zinc fingers"/>
    <property type="match status" value="1"/>
</dbReference>
<dbReference type="WBParaSite" id="TCONS_00002656.p1">
    <property type="protein sequence ID" value="TCONS_00002656.p1"/>
    <property type="gene ID" value="XLOC_002487"/>
</dbReference>
<protein>
    <submittedName>
        <fullName evidence="2 3">C2H2-type domain-containing protein</fullName>
    </submittedName>
</protein>
<name>A0A0K0EHR2_STRER</name>
<organism evidence="2">
    <name type="scientific">Strongyloides stercoralis</name>
    <name type="common">Threadworm</name>
    <dbReference type="NCBI Taxonomy" id="6248"/>
    <lineage>
        <taxon>Eukaryota</taxon>
        <taxon>Metazoa</taxon>
        <taxon>Ecdysozoa</taxon>
        <taxon>Nematoda</taxon>
        <taxon>Chromadorea</taxon>
        <taxon>Rhabditida</taxon>
        <taxon>Tylenchina</taxon>
        <taxon>Panagrolaimomorpha</taxon>
        <taxon>Strongyloidoidea</taxon>
        <taxon>Strongyloididae</taxon>
        <taxon>Strongyloides</taxon>
    </lineage>
</organism>
<reference evidence="2" key="1">
    <citation type="submission" date="2015-08" db="UniProtKB">
        <authorList>
            <consortium name="WormBaseParasite"/>
        </authorList>
    </citation>
    <scope>IDENTIFICATION</scope>
</reference>
<accession>A0A0K0EHR2</accession>
<dbReference type="Proteomes" id="UP000035681">
    <property type="component" value="Unplaced"/>
</dbReference>
<proteinExistence type="predicted"/>
<dbReference type="Gene3D" id="3.30.160.60">
    <property type="entry name" value="Classic Zinc Finger"/>
    <property type="match status" value="1"/>
</dbReference>